<accession>A0A058ZM07</accession>
<gene>
    <name evidence="1" type="ORF">ATO10_06941</name>
</gene>
<dbReference type="AlphaFoldDB" id="A0A058ZM07"/>
<evidence type="ECO:0000313" key="2">
    <source>
        <dbReference type="Proteomes" id="UP000024836"/>
    </source>
</evidence>
<name>A0A058ZM07_9RHOB</name>
<dbReference type="RefSeq" id="WP_051597992.1">
    <property type="nucleotide sequence ID" value="NZ_AQQY01000003.1"/>
</dbReference>
<proteinExistence type="predicted"/>
<dbReference type="Proteomes" id="UP000024836">
    <property type="component" value="Unassembled WGS sequence"/>
</dbReference>
<sequence>MTKTPRHLAEPPVDIPILDWWAGCYDHVFVVLNPFFRVPGYTPATAAYGPIRSDVTSATDIVELVTRPHQPRPNEAPEDFDDIIKETGQIVPWAEVQKAIGVQDFQTFARNAWLWAVQVTRNDTDPAIYKALDHYQRETGTYPPEDDTLAAVLEPTLEQYLSALGQEQVDYWDEWRQAVETKPVSLLRKGAPCVNVKGKMLCAVAAPGMVLCWSHDDVFGLLALTDDMKRRANPAAYFEGFWVGRNTYCDVFNPLDRIERKPPQPGN</sequence>
<dbReference type="OrthoDB" id="9151069at2"/>
<protein>
    <submittedName>
        <fullName evidence="1">Uncharacterized protein</fullName>
    </submittedName>
</protein>
<dbReference type="EMBL" id="AQQY01000003">
    <property type="protein sequence ID" value="KCV82659.1"/>
    <property type="molecule type" value="Genomic_DNA"/>
</dbReference>
<organism evidence="1 2">
    <name type="scientific">Actibacterium atlanticum</name>
    <dbReference type="NCBI Taxonomy" id="1461693"/>
    <lineage>
        <taxon>Bacteria</taxon>
        <taxon>Pseudomonadati</taxon>
        <taxon>Pseudomonadota</taxon>
        <taxon>Alphaproteobacteria</taxon>
        <taxon>Rhodobacterales</taxon>
        <taxon>Roseobacteraceae</taxon>
        <taxon>Actibacterium</taxon>
    </lineage>
</organism>
<evidence type="ECO:0000313" key="1">
    <source>
        <dbReference type="EMBL" id="KCV82659.1"/>
    </source>
</evidence>
<comment type="caution">
    <text evidence="1">The sequence shown here is derived from an EMBL/GenBank/DDBJ whole genome shotgun (WGS) entry which is preliminary data.</text>
</comment>
<keyword evidence="2" id="KW-1185">Reference proteome</keyword>
<reference evidence="1 2" key="1">
    <citation type="submission" date="2013-04" db="EMBL/GenBank/DDBJ databases">
        <title>Shimia sp. 22II-S11-Z10 Genome Sequencing.</title>
        <authorList>
            <person name="Lai Q."/>
            <person name="Li G."/>
            <person name="Shao Z."/>
        </authorList>
    </citation>
    <scope>NUCLEOTIDE SEQUENCE [LARGE SCALE GENOMIC DNA]</scope>
    <source>
        <strain evidence="2">22II-S11-Z10</strain>
    </source>
</reference>
<dbReference type="eggNOG" id="ENOG5030UTH">
    <property type="taxonomic scope" value="Bacteria"/>
</dbReference>